<dbReference type="STRING" id="758820.SAMN00777080_2643"/>
<accession>A0A1W2H5X9</accession>
<evidence type="ECO:0000313" key="2">
    <source>
        <dbReference type="EMBL" id="SMD44028.1"/>
    </source>
</evidence>
<organism evidence="2 3">
    <name type="scientific">Aquiflexum balticum DSM 16537</name>
    <dbReference type="NCBI Taxonomy" id="758820"/>
    <lineage>
        <taxon>Bacteria</taxon>
        <taxon>Pseudomonadati</taxon>
        <taxon>Bacteroidota</taxon>
        <taxon>Cytophagia</taxon>
        <taxon>Cytophagales</taxon>
        <taxon>Cyclobacteriaceae</taxon>
        <taxon>Aquiflexum</taxon>
    </lineage>
</organism>
<dbReference type="PANTHER" id="PTHR18964:SF149">
    <property type="entry name" value="BIFUNCTIONAL UDP-N-ACETYLGLUCOSAMINE 2-EPIMERASE_N-ACETYLMANNOSAMINE KINASE"/>
    <property type="match status" value="1"/>
</dbReference>
<proteinExistence type="inferred from homology"/>
<dbReference type="RefSeq" id="WP_084120865.1">
    <property type="nucleotide sequence ID" value="NZ_LT838813.1"/>
</dbReference>
<keyword evidence="2" id="KW-0418">Kinase</keyword>
<dbReference type="Pfam" id="PF00480">
    <property type="entry name" value="ROK"/>
    <property type="match status" value="1"/>
</dbReference>
<dbReference type="AlphaFoldDB" id="A0A1W2H5X9"/>
<dbReference type="Proteomes" id="UP000192333">
    <property type="component" value="Chromosome I"/>
</dbReference>
<dbReference type="InterPro" id="IPR000600">
    <property type="entry name" value="ROK"/>
</dbReference>
<comment type="similarity">
    <text evidence="1">Belongs to the ROK (NagC/XylR) family.</text>
</comment>
<sequence>MSKKIILSGDIGGSHITVGRFIGNDSVFKLEDLKRESIDSYAPKSIILDHWVSILTDLVHPNEDYLLSLAIPAPFDYKNGICLIEKQGKFRHLFGINLREELSGHLGILPSNIFFINDAEAFLLGEVNFGEGNNVNNILGLTLGSGLGSSIKSGNIVRDGGLWCSPFKSGIAEDYLSSRWFVNWIYQELNIQVDGVKEIVSNPEIMKKGSSVFDFFAKNLADFIIKQQEEFHADKIILGGNISKAYPFFLDKTLHYLQIQDLDIVIEVSQLGEKSAVFGALSAINLYQDLREKI</sequence>
<dbReference type="SUPFAM" id="SSF53067">
    <property type="entry name" value="Actin-like ATPase domain"/>
    <property type="match status" value="1"/>
</dbReference>
<gene>
    <name evidence="2" type="ORF">SAMN00777080_2643</name>
</gene>
<protein>
    <submittedName>
        <fullName evidence="2">Glucokinase</fullName>
    </submittedName>
</protein>
<dbReference type="EMBL" id="LT838813">
    <property type="protein sequence ID" value="SMD44028.1"/>
    <property type="molecule type" value="Genomic_DNA"/>
</dbReference>
<dbReference type="Gene3D" id="3.30.420.40">
    <property type="match status" value="2"/>
</dbReference>
<name>A0A1W2H5X9_9BACT</name>
<reference evidence="3" key="1">
    <citation type="submission" date="2017-04" db="EMBL/GenBank/DDBJ databases">
        <authorList>
            <person name="Varghese N."/>
            <person name="Submissions S."/>
        </authorList>
    </citation>
    <scope>NUCLEOTIDE SEQUENCE [LARGE SCALE GENOMIC DNA]</scope>
    <source>
        <strain evidence="3">DSM 16537</strain>
    </source>
</reference>
<evidence type="ECO:0000313" key="3">
    <source>
        <dbReference type="Proteomes" id="UP000192333"/>
    </source>
</evidence>
<evidence type="ECO:0000256" key="1">
    <source>
        <dbReference type="ARBA" id="ARBA00006479"/>
    </source>
</evidence>
<dbReference type="OrthoDB" id="49666at2"/>
<dbReference type="InterPro" id="IPR043129">
    <property type="entry name" value="ATPase_NBD"/>
</dbReference>
<dbReference type="PANTHER" id="PTHR18964">
    <property type="entry name" value="ROK (REPRESSOR, ORF, KINASE) FAMILY"/>
    <property type="match status" value="1"/>
</dbReference>
<keyword evidence="2" id="KW-0808">Transferase</keyword>
<keyword evidence="3" id="KW-1185">Reference proteome</keyword>
<dbReference type="GO" id="GO:0016301">
    <property type="term" value="F:kinase activity"/>
    <property type="evidence" value="ECO:0007669"/>
    <property type="project" value="UniProtKB-KW"/>
</dbReference>